<accession>A0A1I7Y4R0</accession>
<dbReference type="Proteomes" id="UP000095287">
    <property type="component" value="Unplaced"/>
</dbReference>
<evidence type="ECO:0000313" key="3">
    <source>
        <dbReference type="WBParaSite" id="L893_g12462.t1"/>
    </source>
</evidence>
<dbReference type="WBParaSite" id="L893_g12462.t1">
    <property type="protein sequence ID" value="L893_g12462.t1"/>
    <property type="gene ID" value="L893_g12462"/>
</dbReference>
<feature type="region of interest" description="Disordered" evidence="1">
    <location>
        <begin position="1"/>
        <end position="22"/>
    </location>
</feature>
<keyword evidence="2" id="KW-1185">Reference proteome</keyword>
<feature type="compositionally biased region" description="Basic and acidic residues" evidence="1">
    <location>
        <begin position="10"/>
        <end position="21"/>
    </location>
</feature>
<name>A0A1I7Y4R0_9BILA</name>
<reference evidence="3" key="1">
    <citation type="submission" date="2016-11" db="UniProtKB">
        <authorList>
            <consortium name="WormBaseParasite"/>
        </authorList>
    </citation>
    <scope>IDENTIFICATION</scope>
</reference>
<protein>
    <submittedName>
        <fullName evidence="3">Uncharacterized protein</fullName>
    </submittedName>
</protein>
<sequence length="220" mass="24057">MNGRHQRTVALDDRSLSDKGDPWCADGMLPAATFPRVFGQGKQRLPVRQGATKDKNITKPALIKLEKVDHRRGARRRAKKRETSVGVTQRGALHVNGRVAMDRGDGNRVQGSHRPESEPGQAKGAPLAPLTHYNLAAVKGHLNPLPCPSASCKEESSRKYESEESSGAPPPPYPSPSHLEASAPPAASNVGRDEDPRDTDPRKIGKMRTKDLRTLRRLPH</sequence>
<evidence type="ECO:0000313" key="2">
    <source>
        <dbReference type="Proteomes" id="UP000095287"/>
    </source>
</evidence>
<feature type="region of interest" description="Disordered" evidence="1">
    <location>
        <begin position="146"/>
        <end position="220"/>
    </location>
</feature>
<feature type="region of interest" description="Disordered" evidence="1">
    <location>
        <begin position="69"/>
        <end position="88"/>
    </location>
</feature>
<feature type="region of interest" description="Disordered" evidence="1">
    <location>
        <begin position="98"/>
        <end position="126"/>
    </location>
</feature>
<feature type="compositionally biased region" description="Basic and acidic residues" evidence="1">
    <location>
        <begin position="191"/>
        <end position="214"/>
    </location>
</feature>
<proteinExistence type="predicted"/>
<evidence type="ECO:0000256" key="1">
    <source>
        <dbReference type="SAM" id="MobiDB-lite"/>
    </source>
</evidence>
<organism evidence="2 3">
    <name type="scientific">Steinernema glaseri</name>
    <dbReference type="NCBI Taxonomy" id="37863"/>
    <lineage>
        <taxon>Eukaryota</taxon>
        <taxon>Metazoa</taxon>
        <taxon>Ecdysozoa</taxon>
        <taxon>Nematoda</taxon>
        <taxon>Chromadorea</taxon>
        <taxon>Rhabditida</taxon>
        <taxon>Tylenchina</taxon>
        <taxon>Panagrolaimomorpha</taxon>
        <taxon>Strongyloidoidea</taxon>
        <taxon>Steinernematidae</taxon>
        <taxon>Steinernema</taxon>
    </lineage>
</organism>
<feature type="compositionally biased region" description="Basic and acidic residues" evidence="1">
    <location>
        <begin position="152"/>
        <end position="162"/>
    </location>
</feature>
<dbReference type="AlphaFoldDB" id="A0A1I7Y4R0"/>